<protein>
    <submittedName>
        <fullName evidence="4">Expressed conserved protein</fullName>
    </submittedName>
</protein>
<evidence type="ECO:0000313" key="3">
    <source>
        <dbReference type="Proteomes" id="UP000267029"/>
    </source>
</evidence>
<dbReference type="EMBL" id="UXSR01006031">
    <property type="protein sequence ID" value="VDD84154.1"/>
    <property type="molecule type" value="Genomic_DNA"/>
</dbReference>
<gene>
    <name evidence="2" type="ORF">MCOS_LOCUS10157</name>
</gene>
<keyword evidence="3" id="KW-1185">Reference proteome</keyword>
<feature type="region of interest" description="Disordered" evidence="1">
    <location>
        <begin position="75"/>
        <end position="108"/>
    </location>
</feature>
<dbReference type="AlphaFoldDB" id="A0A0R3UQK1"/>
<evidence type="ECO:0000313" key="2">
    <source>
        <dbReference type="EMBL" id="VDD84154.1"/>
    </source>
</evidence>
<sequence length="118" mass="13345">MYRLKLKRSTEASLKSEFLGNKTLIRRYRQRRGGGGGGQRRHRTNKSDDNPDVAATAYDIVKVSDDDDEDLVPLLEPRKFSSLPSPSTHHSTRSHRRSGRHQPGGYNSPCRLVTMLVV</sequence>
<dbReference type="Proteomes" id="UP000267029">
    <property type="component" value="Unassembled WGS sequence"/>
</dbReference>
<evidence type="ECO:0000313" key="4">
    <source>
        <dbReference type="WBParaSite" id="MCU_011466-RA"/>
    </source>
</evidence>
<reference evidence="2 3" key="1">
    <citation type="submission" date="2018-10" db="EMBL/GenBank/DDBJ databases">
        <authorList>
            <consortium name="Pathogen Informatics"/>
        </authorList>
    </citation>
    <scope>NUCLEOTIDE SEQUENCE [LARGE SCALE GENOMIC DNA]</scope>
</reference>
<reference evidence="4" key="2">
    <citation type="submission" date="2019-11" db="UniProtKB">
        <authorList>
            <consortium name="WormBaseParasite"/>
        </authorList>
    </citation>
    <scope>IDENTIFICATION</scope>
</reference>
<feature type="compositionally biased region" description="Basic residues" evidence="1">
    <location>
        <begin position="90"/>
        <end position="100"/>
    </location>
</feature>
<proteinExistence type="predicted"/>
<organism evidence="2 3">
    <name type="scientific">Mesocestoides corti</name>
    <name type="common">Flatworm</name>
    <dbReference type="NCBI Taxonomy" id="53468"/>
    <lineage>
        <taxon>Eukaryota</taxon>
        <taxon>Metazoa</taxon>
        <taxon>Spiralia</taxon>
        <taxon>Lophotrochozoa</taxon>
        <taxon>Platyhelminthes</taxon>
        <taxon>Cestoda</taxon>
        <taxon>Eucestoda</taxon>
        <taxon>Cyclophyllidea</taxon>
        <taxon>Mesocestoididae</taxon>
        <taxon>Mesocestoides</taxon>
    </lineage>
</organism>
<accession>A0A0R3UQK1</accession>
<dbReference type="WBParaSite" id="MCU_011466-RA">
    <property type="protein sequence ID" value="MCU_011466-RA"/>
    <property type="gene ID" value="MCU_011466"/>
</dbReference>
<name>A0A0R3UQK1_MESCO</name>
<feature type="region of interest" description="Disordered" evidence="1">
    <location>
        <begin position="25"/>
        <end position="54"/>
    </location>
</feature>
<evidence type="ECO:0000256" key="1">
    <source>
        <dbReference type="SAM" id="MobiDB-lite"/>
    </source>
</evidence>